<dbReference type="EMBL" id="QGUI02000084">
    <property type="protein sequence ID" value="MFO7192251.1"/>
    <property type="molecule type" value="Genomic_DNA"/>
</dbReference>
<comment type="caution">
    <text evidence="2">The sequence shown here is derived from an EMBL/GenBank/DDBJ whole genome shotgun (WGS) entry which is preliminary data.</text>
</comment>
<dbReference type="InterPro" id="IPR000073">
    <property type="entry name" value="AB_hydrolase_1"/>
</dbReference>
<dbReference type="Gene3D" id="3.40.50.1820">
    <property type="entry name" value="alpha/beta hydrolase"/>
    <property type="match status" value="1"/>
</dbReference>
<dbReference type="AlphaFoldDB" id="A0ABD6FFZ7"/>
<reference evidence="2 3" key="1">
    <citation type="journal article" date="2021" name="BMC Genomics">
        <title>Genome-resolved metagenome and metatranscriptome analyses of thermophilic composting reveal key bacterial players and their metabolic interactions.</title>
        <authorList>
            <person name="Braga L.P.P."/>
            <person name="Pereira R.V."/>
            <person name="Martins L.F."/>
            <person name="Moura L.M.S."/>
            <person name="Sanchez F.B."/>
            <person name="Patane J.S.L."/>
            <person name="da Silva A.M."/>
            <person name="Setubal J.C."/>
        </authorList>
    </citation>
    <scope>NUCLEOTIDE SEQUENCE [LARGE SCALE GENOMIC DNA]</scope>
    <source>
        <strain evidence="2">ZC4RG45</strain>
    </source>
</reference>
<feature type="domain" description="AB hydrolase-1" evidence="1">
    <location>
        <begin position="41"/>
        <end position="280"/>
    </location>
</feature>
<proteinExistence type="predicted"/>
<keyword evidence="2" id="KW-0378">Hydrolase</keyword>
<gene>
    <name evidence="2" type="ORF">DIU77_008410</name>
</gene>
<dbReference type="PANTHER" id="PTHR43798">
    <property type="entry name" value="MONOACYLGLYCEROL LIPASE"/>
    <property type="match status" value="1"/>
</dbReference>
<organism evidence="2 3">
    <name type="scientific">Thermocrispum agreste</name>
    <dbReference type="NCBI Taxonomy" id="37925"/>
    <lineage>
        <taxon>Bacteria</taxon>
        <taxon>Bacillati</taxon>
        <taxon>Actinomycetota</taxon>
        <taxon>Actinomycetes</taxon>
        <taxon>Pseudonocardiales</taxon>
        <taxon>Pseudonocardiaceae</taxon>
        <taxon>Thermocrispum</taxon>
    </lineage>
</organism>
<protein>
    <submittedName>
        <fullName evidence="2">Alpha/beta hydrolase</fullName>
    </submittedName>
</protein>
<name>A0ABD6FFZ7_9PSEU</name>
<evidence type="ECO:0000313" key="3">
    <source>
        <dbReference type="Proteomes" id="UP000249324"/>
    </source>
</evidence>
<evidence type="ECO:0000259" key="1">
    <source>
        <dbReference type="Pfam" id="PF12697"/>
    </source>
</evidence>
<dbReference type="PANTHER" id="PTHR43798:SF33">
    <property type="entry name" value="HYDROLASE, PUTATIVE (AFU_ORTHOLOGUE AFUA_2G14860)-RELATED"/>
    <property type="match status" value="1"/>
</dbReference>
<accession>A0ABD6FFZ7</accession>
<dbReference type="Pfam" id="PF12697">
    <property type="entry name" value="Abhydrolase_6"/>
    <property type="match status" value="1"/>
</dbReference>
<dbReference type="GO" id="GO:0016787">
    <property type="term" value="F:hydrolase activity"/>
    <property type="evidence" value="ECO:0007669"/>
    <property type="project" value="UniProtKB-KW"/>
</dbReference>
<sequence>MSMARESRMNDYRLRAQVSGTLERSDGAVLRWWRSGRGEPLVLVHGSFDDHNVWTPVLPMLTRHADVITYDRRGHSLSSCPRGRVGVRLDAEDLLALIDTVTAGPVHLVGHGYGASVAMLAATMRRESVRSLVVFEPPLFELLQDDPIAKVLFAEYSVWLGHAAGLIRSGDFASGARVYAEKIGYGKGSWHNLFDRERRATMISNAAVWLDQHGDPTAYGVDVATLSWARFPVTQLVGEHSQQLHQMVAEELEKRLPFLRTVRLAGAGHAAHLTHPNDYAGAIVGHLRV</sequence>
<dbReference type="InterPro" id="IPR050266">
    <property type="entry name" value="AB_hydrolase_sf"/>
</dbReference>
<dbReference type="Proteomes" id="UP000249324">
    <property type="component" value="Unassembled WGS sequence"/>
</dbReference>
<dbReference type="InterPro" id="IPR029058">
    <property type="entry name" value="AB_hydrolase_fold"/>
</dbReference>
<dbReference type="SUPFAM" id="SSF53474">
    <property type="entry name" value="alpha/beta-Hydrolases"/>
    <property type="match status" value="1"/>
</dbReference>
<evidence type="ECO:0000313" key="2">
    <source>
        <dbReference type="EMBL" id="MFO7192251.1"/>
    </source>
</evidence>